<sequence>MKERIGAEGPYVLSDVTITPIFQCRTTAYPGGGMGEKEPLGLLIHAGTTLRIVSFTGSYAWWNELIDAYPELQTLQAVFQEQAPQTQKK</sequence>
<dbReference type="KEGG" id="mou:OU421_06760"/>
<evidence type="ECO:0000313" key="2">
    <source>
        <dbReference type="Proteomes" id="UP001163096"/>
    </source>
</evidence>
<dbReference type="Proteomes" id="UP001163096">
    <property type="component" value="Chromosome"/>
</dbReference>
<name>A0A9X9S1H2_METOG</name>
<organism evidence="1 2">
    <name type="scientific">Methanogenium organophilum</name>
    <dbReference type="NCBI Taxonomy" id="2199"/>
    <lineage>
        <taxon>Archaea</taxon>
        <taxon>Methanobacteriati</taxon>
        <taxon>Methanobacteriota</taxon>
        <taxon>Stenosarchaea group</taxon>
        <taxon>Methanomicrobia</taxon>
        <taxon>Methanomicrobiales</taxon>
        <taxon>Methanomicrobiaceae</taxon>
        <taxon>Methanogenium</taxon>
    </lineage>
</organism>
<dbReference type="RefSeq" id="WP_268185311.1">
    <property type="nucleotide sequence ID" value="NZ_CP113361.1"/>
</dbReference>
<dbReference type="AlphaFoldDB" id="A0A9X9S1H2"/>
<gene>
    <name evidence="1" type="ORF">OU421_06760</name>
</gene>
<proteinExistence type="predicted"/>
<dbReference type="EMBL" id="CP113361">
    <property type="protein sequence ID" value="WAI00138.1"/>
    <property type="molecule type" value="Genomic_DNA"/>
</dbReference>
<reference evidence="1" key="1">
    <citation type="submission" date="2022-11" db="EMBL/GenBank/DDBJ databases">
        <title>Complete genome sequence of Methanogenium organophilum DSM 3596.</title>
        <authorList>
            <person name="Chen S.-C."/>
            <person name="Lai S.-J."/>
            <person name="You Y.-T."/>
        </authorList>
    </citation>
    <scope>NUCLEOTIDE SEQUENCE</scope>
    <source>
        <strain evidence="1">DSM 3596</strain>
    </source>
</reference>
<accession>A0A9X9S1H2</accession>
<keyword evidence="2" id="KW-1185">Reference proteome</keyword>
<protein>
    <submittedName>
        <fullName evidence="1">Uncharacterized protein</fullName>
    </submittedName>
</protein>
<dbReference type="GeneID" id="76834788"/>
<evidence type="ECO:0000313" key="1">
    <source>
        <dbReference type="EMBL" id="WAI00138.1"/>
    </source>
</evidence>